<evidence type="ECO:0000259" key="5">
    <source>
        <dbReference type="Pfam" id="PF00891"/>
    </source>
</evidence>
<reference evidence="7" key="1">
    <citation type="submission" date="2006-06" db="EMBL/GenBank/DDBJ databases">
        <title>Complete sequence of chromosome of Mycobacterium sp. MCS.</title>
        <authorList>
            <consortium name="US DOE Joint Genome Institute"/>
            <person name="Copeland A."/>
            <person name="Lucas S."/>
            <person name="Lapidus A."/>
            <person name="Barry K."/>
            <person name="Detter J.C."/>
            <person name="Glavina del Rio T."/>
            <person name="Hammon N."/>
            <person name="Israni S."/>
            <person name="Dalin E."/>
            <person name="Tice H."/>
            <person name="Pitluck S."/>
            <person name="Martinez M."/>
            <person name="Schmutz J."/>
            <person name="Larimer F."/>
            <person name="Land M."/>
            <person name="Hauser L."/>
            <person name="Kyrpides N."/>
            <person name="Kim E."/>
            <person name="Miller C.D."/>
            <person name="Hughes J.E."/>
            <person name="Anderson A.J."/>
            <person name="Sims R.C."/>
            <person name="Richardson P."/>
        </authorList>
    </citation>
    <scope>NUCLEOTIDE SEQUENCE [LARGE SCALE GENOMIC DNA]</scope>
    <source>
        <strain evidence="7">MCS</strain>
    </source>
</reference>
<dbReference type="PANTHER" id="PTHR43712:SF2">
    <property type="entry name" value="O-METHYLTRANSFERASE CICE"/>
    <property type="match status" value="1"/>
</dbReference>
<dbReference type="GO" id="GO:0008171">
    <property type="term" value="F:O-methyltransferase activity"/>
    <property type="evidence" value="ECO:0007669"/>
    <property type="project" value="InterPro"/>
</dbReference>
<keyword evidence="3" id="KW-0949">S-adenosyl-L-methionine</keyword>
<dbReference type="PANTHER" id="PTHR43712">
    <property type="entry name" value="PUTATIVE (AFU_ORTHOLOGUE AFUA_4G14580)-RELATED"/>
    <property type="match status" value="1"/>
</dbReference>
<feature type="active site" description="Proton acceptor" evidence="4">
    <location>
        <position position="309"/>
    </location>
</feature>
<keyword evidence="2 7" id="KW-0808">Transferase</keyword>
<dbReference type="Gene3D" id="1.10.10.10">
    <property type="entry name" value="Winged helix-like DNA-binding domain superfamily/Winged helix DNA-binding domain"/>
    <property type="match status" value="1"/>
</dbReference>
<dbReference type="InterPro" id="IPR036390">
    <property type="entry name" value="WH_DNA-bd_sf"/>
</dbReference>
<accession>A0A5Q5BL16</accession>
<feature type="domain" description="O-methyltransferase dimerisation" evidence="6">
    <location>
        <begin position="75"/>
        <end position="150"/>
    </location>
</feature>
<dbReference type="SUPFAM" id="SSF53335">
    <property type="entry name" value="S-adenosyl-L-methionine-dependent methyltransferases"/>
    <property type="match status" value="1"/>
</dbReference>
<dbReference type="EMBL" id="CP000384">
    <property type="protein sequence ID" value="ABG09048.1"/>
    <property type="molecule type" value="Genomic_DNA"/>
</dbReference>
<dbReference type="Gene3D" id="1.10.287.1350">
    <property type="match status" value="1"/>
</dbReference>
<dbReference type="InterPro" id="IPR012967">
    <property type="entry name" value="COMT_dimerisation"/>
</dbReference>
<evidence type="ECO:0000256" key="2">
    <source>
        <dbReference type="ARBA" id="ARBA00022679"/>
    </source>
</evidence>
<dbReference type="EC" id="2.1.1.-" evidence="7"/>
<keyword evidence="1 7" id="KW-0489">Methyltransferase</keyword>
<dbReference type="AlphaFoldDB" id="A0A5Q5BL16"/>
<dbReference type="Pfam" id="PF00891">
    <property type="entry name" value="Methyltransf_2"/>
    <property type="match status" value="1"/>
</dbReference>
<gene>
    <name evidence="7" type="ordered locus">Mmcs_2941</name>
</gene>
<dbReference type="PIRSF" id="PIRSF005739">
    <property type="entry name" value="O-mtase"/>
    <property type="match status" value="1"/>
</dbReference>
<dbReference type="InterPro" id="IPR001077">
    <property type="entry name" value="COMT_C"/>
</dbReference>
<evidence type="ECO:0000259" key="6">
    <source>
        <dbReference type="Pfam" id="PF08100"/>
    </source>
</evidence>
<evidence type="ECO:0000256" key="3">
    <source>
        <dbReference type="ARBA" id="ARBA00022691"/>
    </source>
</evidence>
<dbReference type="Pfam" id="PF08100">
    <property type="entry name" value="Dimerisation"/>
    <property type="match status" value="1"/>
</dbReference>
<evidence type="ECO:0000256" key="1">
    <source>
        <dbReference type="ARBA" id="ARBA00022603"/>
    </source>
</evidence>
<organism evidence="7">
    <name type="scientific">Mycobacterium sp. (strain MCS)</name>
    <dbReference type="NCBI Taxonomy" id="164756"/>
    <lineage>
        <taxon>Bacteria</taxon>
        <taxon>Bacillati</taxon>
        <taxon>Actinomycetota</taxon>
        <taxon>Actinomycetes</taxon>
        <taxon>Mycobacteriales</taxon>
        <taxon>Mycobacteriaceae</taxon>
        <taxon>Mycobacterium</taxon>
    </lineage>
</organism>
<dbReference type="GO" id="GO:0032259">
    <property type="term" value="P:methylation"/>
    <property type="evidence" value="ECO:0007669"/>
    <property type="project" value="UniProtKB-KW"/>
</dbReference>
<proteinExistence type="predicted"/>
<dbReference type="PROSITE" id="PS51683">
    <property type="entry name" value="SAM_OMT_II"/>
    <property type="match status" value="1"/>
</dbReference>
<evidence type="ECO:0000256" key="4">
    <source>
        <dbReference type="PIRSR" id="PIRSR005739-1"/>
    </source>
</evidence>
<name>A0A5Q5BL16_MYCSS</name>
<dbReference type="InterPro" id="IPR016461">
    <property type="entry name" value="COMT-like"/>
</dbReference>
<dbReference type="InterPro" id="IPR036388">
    <property type="entry name" value="WH-like_DNA-bd_sf"/>
</dbReference>
<feature type="domain" description="O-methyltransferase C-terminal" evidence="5">
    <location>
        <begin position="173"/>
        <end position="379"/>
    </location>
</feature>
<dbReference type="Gene3D" id="3.40.50.150">
    <property type="entry name" value="Vaccinia Virus protein VP39"/>
    <property type="match status" value="1"/>
</dbReference>
<dbReference type="InterPro" id="IPR029063">
    <property type="entry name" value="SAM-dependent_MTases_sf"/>
</dbReference>
<dbReference type="GO" id="GO:0046983">
    <property type="term" value="F:protein dimerization activity"/>
    <property type="evidence" value="ECO:0007669"/>
    <property type="project" value="InterPro"/>
</dbReference>
<dbReference type="SUPFAM" id="SSF46785">
    <property type="entry name" value="Winged helix' DNA-binding domain"/>
    <property type="match status" value="1"/>
</dbReference>
<sequence length="399" mass="43600">MTSRMNGISSLDAGVMVGALIGGDGVESRPGPGHAPLTKPVRLPPARLARIVETLRTALHRVRFKVVPPFAGILDLTMGFAVAQAIYAAARLGVADVLRDGPMTAADVADRVHADPSAVHRLMRVLAAHQIFRERRDGPFEMTALSQALCSDAAVSIRPLLLMLSHPFYWQHFGRLTDVVRTGRTSLETEYGKGLFECLDEDPEVARVFNDAMSCVTAMSIPPVLAAYDFSRFRTIIDVGGGDGHMLTAILEVATASRGVLFELPALAEQARETVRSVGLTDRATIESGSFFDHVPRGGDLYVLKHVIHDWRDDRAREILRHVRDAMSPRAVLLLVETVIPPGNGMHFGKLLDLDMLIFAGGRERTRAEFSSLLFETGFHLDRIVPTVTHLSLIEATAC</sequence>
<dbReference type="KEGG" id="mmc:Mmcs_2941"/>
<protein>
    <submittedName>
        <fullName evidence="7">Hydroxyneurosporene-O-methyltransferase</fullName>
        <ecNumber evidence="7">2.1.1.-</ecNumber>
    </submittedName>
</protein>
<evidence type="ECO:0000313" key="7">
    <source>
        <dbReference type="EMBL" id="ABG09048.1"/>
    </source>
</evidence>